<accession>A0A2P2R112</accession>
<sequence>MNSLSTGSISDDSENPFRLGDEPTGD</sequence>
<protein>
    <submittedName>
        <fullName evidence="2">Uncharacterized protein</fullName>
    </submittedName>
</protein>
<feature type="region of interest" description="Disordered" evidence="1">
    <location>
        <begin position="1"/>
        <end position="26"/>
    </location>
</feature>
<feature type="compositionally biased region" description="Polar residues" evidence="1">
    <location>
        <begin position="1"/>
        <end position="10"/>
    </location>
</feature>
<reference evidence="2" key="1">
    <citation type="submission" date="2018-02" db="EMBL/GenBank/DDBJ databases">
        <title>Rhizophora mucronata_Transcriptome.</title>
        <authorList>
            <person name="Meera S.P."/>
            <person name="Sreeshan A."/>
            <person name="Augustine A."/>
        </authorList>
    </citation>
    <scope>NUCLEOTIDE SEQUENCE</scope>
    <source>
        <tissue evidence="2">Leaf</tissue>
    </source>
</reference>
<evidence type="ECO:0000313" key="2">
    <source>
        <dbReference type="EMBL" id="MBX72949.1"/>
    </source>
</evidence>
<evidence type="ECO:0000256" key="1">
    <source>
        <dbReference type="SAM" id="MobiDB-lite"/>
    </source>
</evidence>
<name>A0A2P2R112_RHIMU</name>
<organism evidence="2">
    <name type="scientific">Rhizophora mucronata</name>
    <name type="common">Asiatic mangrove</name>
    <dbReference type="NCBI Taxonomy" id="61149"/>
    <lineage>
        <taxon>Eukaryota</taxon>
        <taxon>Viridiplantae</taxon>
        <taxon>Streptophyta</taxon>
        <taxon>Embryophyta</taxon>
        <taxon>Tracheophyta</taxon>
        <taxon>Spermatophyta</taxon>
        <taxon>Magnoliopsida</taxon>
        <taxon>eudicotyledons</taxon>
        <taxon>Gunneridae</taxon>
        <taxon>Pentapetalae</taxon>
        <taxon>rosids</taxon>
        <taxon>fabids</taxon>
        <taxon>Malpighiales</taxon>
        <taxon>Rhizophoraceae</taxon>
        <taxon>Rhizophora</taxon>
    </lineage>
</organism>
<dbReference type="EMBL" id="GGEC01092465">
    <property type="protein sequence ID" value="MBX72949.1"/>
    <property type="molecule type" value="Transcribed_RNA"/>
</dbReference>
<proteinExistence type="predicted"/>
<dbReference type="AlphaFoldDB" id="A0A2P2R112"/>